<dbReference type="EMBL" id="PQXN01000033">
    <property type="protein sequence ID" value="TGO60695.1"/>
    <property type="molecule type" value="Genomic_DNA"/>
</dbReference>
<proteinExistence type="predicted"/>
<feature type="compositionally biased region" description="Basic and acidic residues" evidence="1">
    <location>
        <begin position="34"/>
        <end position="57"/>
    </location>
</feature>
<dbReference type="OrthoDB" id="3543271at2759"/>
<feature type="compositionally biased region" description="Polar residues" evidence="1">
    <location>
        <begin position="58"/>
        <end position="74"/>
    </location>
</feature>
<gene>
    <name evidence="2" type="ORF">BCON_0033g00070</name>
</gene>
<evidence type="ECO:0000313" key="3">
    <source>
        <dbReference type="Proteomes" id="UP000297527"/>
    </source>
</evidence>
<protein>
    <submittedName>
        <fullName evidence="2">Uncharacterized protein</fullName>
    </submittedName>
</protein>
<keyword evidence="3" id="KW-1185">Reference proteome</keyword>
<feature type="compositionally biased region" description="Basic residues" evidence="1">
    <location>
        <begin position="377"/>
        <end position="388"/>
    </location>
</feature>
<organism evidence="2 3">
    <name type="scientific">Botryotinia convoluta</name>
    <dbReference type="NCBI Taxonomy" id="54673"/>
    <lineage>
        <taxon>Eukaryota</taxon>
        <taxon>Fungi</taxon>
        <taxon>Dikarya</taxon>
        <taxon>Ascomycota</taxon>
        <taxon>Pezizomycotina</taxon>
        <taxon>Leotiomycetes</taxon>
        <taxon>Helotiales</taxon>
        <taxon>Sclerotiniaceae</taxon>
        <taxon>Botryotinia</taxon>
    </lineage>
</organism>
<feature type="region of interest" description="Disordered" evidence="1">
    <location>
        <begin position="1"/>
        <end position="106"/>
    </location>
</feature>
<feature type="compositionally biased region" description="Basic and acidic residues" evidence="1">
    <location>
        <begin position="215"/>
        <end position="250"/>
    </location>
</feature>
<name>A0A4Z1IH37_9HELO</name>
<reference evidence="2 3" key="1">
    <citation type="submission" date="2017-12" db="EMBL/GenBank/DDBJ databases">
        <title>Comparative genomics of Botrytis spp.</title>
        <authorList>
            <person name="Valero-Jimenez C.A."/>
            <person name="Tapia P."/>
            <person name="Veloso J."/>
            <person name="Silva-Moreno E."/>
            <person name="Staats M."/>
            <person name="Valdes J.H."/>
            <person name="Van Kan J.A.L."/>
        </authorList>
    </citation>
    <scope>NUCLEOTIDE SEQUENCE [LARGE SCALE GENOMIC DNA]</scope>
    <source>
        <strain evidence="2 3">MUCL11595</strain>
    </source>
</reference>
<feature type="region of interest" description="Disordered" evidence="1">
    <location>
        <begin position="178"/>
        <end position="317"/>
    </location>
</feature>
<evidence type="ECO:0000256" key="1">
    <source>
        <dbReference type="SAM" id="MobiDB-lite"/>
    </source>
</evidence>
<dbReference type="Proteomes" id="UP000297527">
    <property type="component" value="Unassembled WGS sequence"/>
</dbReference>
<comment type="caution">
    <text evidence="2">The sequence shown here is derived from an EMBL/GenBank/DDBJ whole genome shotgun (WGS) entry which is preliminary data.</text>
</comment>
<dbReference type="AlphaFoldDB" id="A0A4Z1IH37"/>
<sequence length="471" mass="53478">MTAQSGKDLLRRGTPPHELREYLTKPPNFPTSSSRRDRISRETKVWEDKRHDYEKKYGSSTSPKLPISESSRQNSSKKKLGKGSNHGWGGIKDSPTDSSEGEGGVHWLDALLAENLSPAEFNEKINMKNAQPDPDIEHLKQKNAEIEATMQRHKEKAAALLKKKEELSAWRSTGKPLRRVGRVGDRSTTENEYQRVERERSARQRQYGEPSQLIDWDKLKVQNKDEGKSKGYEDMEDWWKPTHKESHDPVMKAAGQTEPTKPSDSGKSKGYEDVEGWWKPFQREPRDPMITTLKDPVRVKSSTRSAKWGEGLGAGGKHIQPFAGGHLPFHNEHESPLDAAERLENHFDANEEYKYKYKGSSVKKVQKPLDENEEYKYKHKSSSAKKIQKPLDANKQEKVKKSSPIPDKAVQNSRLSYFQNDYAVDLSWIHILILVVTGMLLAELGLKIAGVTSDRQDISGSSKWGLGKTVE</sequence>
<accession>A0A4Z1IH37</accession>
<evidence type="ECO:0000313" key="2">
    <source>
        <dbReference type="EMBL" id="TGO60695.1"/>
    </source>
</evidence>
<feature type="compositionally biased region" description="Basic and acidic residues" evidence="1">
    <location>
        <begin position="8"/>
        <end position="23"/>
    </location>
</feature>
<feature type="region of interest" description="Disordered" evidence="1">
    <location>
        <begin position="371"/>
        <end position="406"/>
    </location>
</feature>
<feature type="compositionally biased region" description="Basic and acidic residues" evidence="1">
    <location>
        <begin position="182"/>
        <end position="202"/>
    </location>
</feature>